<dbReference type="GO" id="GO:0005975">
    <property type="term" value="P:carbohydrate metabolic process"/>
    <property type="evidence" value="ECO:0007669"/>
    <property type="project" value="InterPro"/>
</dbReference>
<evidence type="ECO:0000313" key="12">
    <source>
        <dbReference type="Proteomes" id="UP000552097"/>
    </source>
</evidence>
<dbReference type="RefSeq" id="WP_184922157.1">
    <property type="nucleotide sequence ID" value="NZ_JACHMO010000001.1"/>
</dbReference>
<keyword evidence="6 10" id="KW-0808">Transferase</keyword>
<name>A0A7W9HM87_9PSEU</name>
<keyword evidence="5 10" id="KW-0328">Glycosyltransferase</keyword>
<dbReference type="PANTHER" id="PTHR32438:SF5">
    <property type="entry name" value="4-ALPHA-GLUCANOTRANSFERASE DPE1, CHLOROPLASTIC_AMYLOPLASTIC"/>
    <property type="match status" value="1"/>
</dbReference>
<gene>
    <name evidence="11" type="ORF">F4560_004107</name>
</gene>
<accession>A0A7W9HM87</accession>
<evidence type="ECO:0000256" key="6">
    <source>
        <dbReference type="ARBA" id="ARBA00022679"/>
    </source>
</evidence>
<keyword evidence="12" id="KW-1185">Reference proteome</keyword>
<evidence type="ECO:0000256" key="10">
    <source>
        <dbReference type="RuleBase" id="RU361207"/>
    </source>
</evidence>
<organism evidence="11 12">
    <name type="scientific">Saccharothrix ecbatanensis</name>
    <dbReference type="NCBI Taxonomy" id="1105145"/>
    <lineage>
        <taxon>Bacteria</taxon>
        <taxon>Bacillati</taxon>
        <taxon>Actinomycetota</taxon>
        <taxon>Actinomycetes</taxon>
        <taxon>Pseudonocardiales</taxon>
        <taxon>Pseudonocardiaceae</taxon>
        <taxon>Saccharothrix</taxon>
    </lineage>
</organism>
<sequence>MDDELAALAEAHGVATYYEDAGQRRADVDPDVVVAVLAQLDVDASTPEAVRRALAAPAKPPGTVVLREGDVLAETGTVDLEDGGRLELPAALPLGYHRFGDRTVIVAPRKLRPVPRSWGWMLQLYAMRSAESWGMGDYGDLATLARRSAAELGAGVLLVNPVQAISPTSPVERSPYSPSSRRFANPLYLRIADIPAYANADPETRAKIDALRPPNDTDLIDYDAVWAAKAKALELLWRHEEHHAPEGDLLDFARFCALAEAHGPDWREWPAAQQDPATATADPERVAFHAWLQELCEQQLAAARRAAHDAGMPVGVVHDLPVGVNPGGADTWAVRDAFAADVTVGAPPDAFSEQGQDWGLPPWRPDRLAEQGYEPFRAVVRSVLRHADGIRIDHVAGLWRLWWVPPGEPPKRGTYVYYDEDAMLAVLTLEAHRANAVVVGEDLGTIEPRVTAALHEHGILSSAVLWFQREYDLPDHPLIPPEKWTTSAMASISTHDLPTVAGFLAAEHVRVRAELDRFDGPVDREFRAAERERGELLELLKQEGVDADDLVTAFHALLAKARSVLVLTSPQDALGETRQPNLPGTTDQYPNWRIPLPVGLDDLFADPRVRRVAAVLAESRAPRAGGRP</sequence>
<dbReference type="Gene3D" id="3.20.20.80">
    <property type="entry name" value="Glycosidases"/>
    <property type="match status" value="1"/>
</dbReference>
<evidence type="ECO:0000256" key="9">
    <source>
        <dbReference type="ARBA" id="ARBA00031501"/>
    </source>
</evidence>
<evidence type="ECO:0000313" key="11">
    <source>
        <dbReference type="EMBL" id="MBB5804339.1"/>
    </source>
</evidence>
<proteinExistence type="inferred from homology"/>
<evidence type="ECO:0000256" key="7">
    <source>
        <dbReference type="ARBA" id="ARBA00023277"/>
    </source>
</evidence>
<comment type="similarity">
    <text evidence="2 10">Belongs to the disproportionating enzyme family.</text>
</comment>
<keyword evidence="7 10" id="KW-0119">Carbohydrate metabolism</keyword>
<dbReference type="EMBL" id="JACHMO010000001">
    <property type="protein sequence ID" value="MBB5804339.1"/>
    <property type="molecule type" value="Genomic_DNA"/>
</dbReference>
<dbReference type="InterPro" id="IPR017853">
    <property type="entry name" value="GH"/>
</dbReference>
<dbReference type="Pfam" id="PF02446">
    <property type="entry name" value="Glyco_hydro_77"/>
    <property type="match status" value="1"/>
</dbReference>
<comment type="caution">
    <text evidence="11">The sequence shown here is derived from an EMBL/GenBank/DDBJ whole genome shotgun (WGS) entry which is preliminary data.</text>
</comment>
<evidence type="ECO:0000256" key="4">
    <source>
        <dbReference type="ARBA" id="ARBA00020295"/>
    </source>
</evidence>
<dbReference type="AlphaFoldDB" id="A0A7W9HM87"/>
<dbReference type="SUPFAM" id="SSF51445">
    <property type="entry name" value="(Trans)glycosidases"/>
    <property type="match status" value="1"/>
</dbReference>
<evidence type="ECO:0000256" key="5">
    <source>
        <dbReference type="ARBA" id="ARBA00022676"/>
    </source>
</evidence>
<dbReference type="PANTHER" id="PTHR32438">
    <property type="entry name" value="4-ALPHA-GLUCANOTRANSFERASE DPE1, CHLOROPLASTIC/AMYLOPLASTIC"/>
    <property type="match status" value="1"/>
</dbReference>
<reference evidence="11 12" key="1">
    <citation type="submission" date="2020-08" db="EMBL/GenBank/DDBJ databases">
        <title>Sequencing the genomes of 1000 actinobacteria strains.</title>
        <authorList>
            <person name="Klenk H.-P."/>
        </authorList>
    </citation>
    <scope>NUCLEOTIDE SEQUENCE [LARGE SCALE GENOMIC DNA]</scope>
    <source>
        <strain evidence="11 12">DSM 45486</strain>
    </source>
</reference>
<dbReference type="EC" id="2.4.1.25" evidence="3 10"/>
<dbReference type="GO" id="GO:0004134">
    <property type="term" value="F:4-alpha-glucanotransferase activity"/>
    <property type="evidence" value="ECO:0007669"/>
    <property type="project" value="UniProtKB-EC"/>
</dbReference>
<protein>
    <recommendedName>
        <fullName evidence="4 10">4-alpha-glucanotransferase</fullName>
        <ecNumber evidence="3 10">2.4.1.25</ecNumber>
    </recommendedName>
    <alternativeName>
        <fullName evidence="8 10">Amylomaltase</fullName>
    </alternativeName>
    <alternativeName>
        <fullName evidence="9 10">Disproportionating enzyme</fullName>
    </alternativeName>
</protein>
<dbReference type="InterPro" id="IPR003385">
    <property type="entry name" value="Glyco_hydro_77"/>
</dbReference>
<evidence type="ECO:0000256" key="3">
    <source>
        <dbReference type="ARBA" id="ARBA00012560"/>
    </source>
</evidence>
<evidence type="ECO:0000256" key="2">
    <source>
        <dbReference type="ARBA" id="ARBA00005684"/>
    </source>
</evidence>
<comment type="catalytic activity">
    <reaction evidence="1 10">
        <text>Transfers a segment of a (1-&gt;4)-alpha-D-glucan to a new position in an acceptor, which may be glucose or a (1-&gt;4)-alpha-D-glucan.</text>
        <dbReference type="EC" id="2.4.1.25"/>
    </reaction>
</comment>
<evidence type="ECO:0000256" key="1">
    <source>
        <dbReference type="ARBA" id="ARBA00000439"/>
    </source>
</evidence>
<dbReference type="NCBIfam" id="TIGR00217">
    <property type="entry name" value="malQ"/>
    <property type="match status" value="1"/>
</dbReference>
<evidence type="ECO:0000256" key="8">
    <source>
        <dbReference type="ARBA" id="ARBA00031423"/>
    </source>
</evidence>
<dbReference type="Proteomes" id="UP000552097">
    <property type="component" value="Unassembled WGS sequence"/>
</dbReference>